<organism evidence="2">
    <name type="scientific">uncultured Acidimicrobiales bacterium</name>
    <dbReference type="NCBI Taxonomy" id="310071"/>
    <lineage>
        <taxon>Bacteria</taxon>
        <taxon>Bacillati</taxon>
        <taxon>Actinomycetota</taxon>
        <taxon>Acidimicrobiia</taxon>
        <taxon>Acidimicrobiales</taxon>
        <taxon>environmental samples</taxon>
    </lineage>
</organism>
<dbReference type="EMBL" id="CADCTF010000158">
    <property type="protein sequence ID" value="CAA9269817.1"/>
    <property type="molecule type" value="Genomic_DNA"/>
</dbReference>
<reference evidence="2" key="1">
    <citation type="submission" date="2020-02" db="EMBL/GenBank/DDBJ databases">
        <authorList>
            <person name="Meier V. D."/>
        </authorList>
    </citation>
    <scope>NUCLEOTIDE SEQUENCE</scope>
    <source>
        <strain evidence="2">AVDCRST_MAG50</strain>
    </source>
</reference>
<feature type="compositionally biased region" description="Basic and acidic residues" evidence="1">
    <location>
        <begin position="105"/>
        <end position="124"/>
    </location>
</feature>
<evidence type="ECO:0000313" key="2">
    <source>
        <dbReference type="EMBL" id="CAA9269817.1"/>
    </source>
</evidence>
<feature type="non-terminal residue" evidence="2">
    <location>
        <position position="1"/>
    </location>
</feature>
<gene>
    <name evidence="2" type="ORF">AVDCRST_MAG50-3290</name>
</gene>
<protein>
    <submittedName>
        <fullName evidence="2">Uncharacterized protein</fullName>
    </submittedName>
</protein>
<accession>A0A6J4J610</accession>
<dbReference type="AlphaFoldDB" id="A0A6J4J610"/>
<sequence length="141" mass="14964">WIRTMASSGSAREWSSRSPRSSCASRPAAGQAVSTPTGRTPGSRCASTSPPPRPSPSTTATVWSSGSGRRCAWWPTTSAPSCATGSWRSTGCEAGWPPRCTVRPLDGRPGRREDRRSDGCRRSDSGPSGSRNAGRRRETPT</sequence>
<evidence type="ECO:0000256" key="1">
    <source>
        <dbReference type="SAM" id="MobiDB-lite"/>
    </source>
</evidence>
<name>A0A6J4J610_9ACTN</name>
<feature type="compositionally biased region" description="Polar residues" evidence="1">
    <location>
        <begin position="75"/>
        <end position="89"/>
    </location>
</feature>
<feature type="region of interest" description="Disordered" evidence="1">
    <location>
        <begin position="1"/>
        <end position="141"/>
    </location>
</feature>
<feature type="compositionally biased region" description="Low complexity" evidence="1">
    <location>
        <begin position="1"/>
        <end position="29"/>
    </location>
</feature>
<proteinExistence type="predicted"/>
<feature type="non-terminal residue" evidence="2">
    <location>
        <position position="141"/>
    </location>
</feature>